<dbReference type="Pfam" id="PF01150">
    <property type="entry name" value="GDA1_CD39"/>
    <property type="match status" value="1"/>
</dbReference>
<feature type="transmembrane region" description="Helical" evidence="5">
    <location>
        <begin position="505"/>
        <end position="526"/>
    </location>
</feature>
<proteinExistence type="inferred from homology"/>
<dbReference type="Gene3D" id="3.30.420.150">
    <property type="entry name" value="Exopolyphosphatase. Domain 2"/>
    <property type="match status" value="1"/>
</dbReference>
<gene>
    <name evidence="6" type="ORF">Tsubulata_002938</name>
</gene>
<dbReference type="AlphaFoldDB" id="A0A9Q0FYS1"/>
<dbReference type="GO" id="GO:0017110">
    <property type="term" value="F:nucleoside diphosphate phosphatase activity"/>
    <property type="evidence" value="ECO:0007669"/>
    <property type="project" value="TreeGrafter"/>
</dbReference>
<reference evidence="6" key="1">
    <citation type="submission" date="2022-02" db="EMBL/GenBank/DDBJ databases">
        <authorList>
            <person name="Henning P.M."/>
            <person name="McCubbin A.G."/>
            <person name="Shore J.S."/>
        </authorList>
    </citation>
    <scope>NUCLEOTIDE SEQUENCE</scope>
    <source>
        <strain evidence="6">F60SS</strain>
        <tissue evidence="6">Leaves</tissue>
    </source>
</reference>
<protein>
    <recommendedName>
        <fullName evidence="8">Apyrase</fullName>
    </recommendedName>
</protein>
<evidence type="ECO:0000256" key="5">
    <source>
        <dbReference type="SAM" id="Phobius"/>
    </source>
</evidence>
<evidence type="ECO:0000256" key="3">
    <source>
        <dbReference type="PIRSR" id="PIRSR600407-1"/>
    </source>
</evidence>
<dbReference type="Gene3D" id="3.30.420.40">
    <property type="match status" value="1"/>
</dbReference>
<dbReference type="GO" id="GO:0016020">
    <property type="term" value="C:membrane"/>
    <property type="evidence" value="ECO:0007669"/>
    <property type="project" value="TreeGrafter"/>
</dbReference>
<comment type="similarity">
    <text evidence="1">Belongs to the GDA1/CD39 NTPase family.</text>
</comment>
<name>A0A9Q0FYS1_9ROSI</name>
<dbReference type="OrthoDB" id="6372431at2759"/>
<dbReference type="EMBL" id="JAKUCV010003092">
    <property type="protein sequence ID" value="KAJ4840190.1"/>
    <property type="molecule type" value="Genomic_DNA"/>
</dbReference>
<sequence>MEPKSPSKLKLSVSGFSRCKRVLKLCSCFTLVLLLLSGVYFAFRPTTARDYYTVVVDCGSTGTRVNVYKWETRGLSLRDLPVLLQSYPDNSSVGVLSKNSSCKYHCMQTEPGLDEFIGNATGVRVSLEPLILLAERWVPRERHKETPIFVLATAGLRRLQIEDARRVLDDVEEVVREHSFVYRRSWIRVLSGKEEAYYGWVALNYKMGSLGNSSRGPTLGLLDLGGSSLQVVMEVDGGIRDDEHFIRSKIGSVEHWILAYSLPSFGLNEAFDRTIGMLNENQHVRGSSDGFKLKHPCLASDYVQNYTCHSCNMLDITNGKNFNGEMHQREHTHTYLVGDPDWERCKRAAKAAAMNSSSLDLSQPTVSSNCGTSLSGRGILNLTAGMHHTGRFHALSGFFVVYNKLNLTSRANLTKVWQKAQQLCSKSWAELSSTFGNQSYIGQYCFRVPYMASLIEDALCLGDEEIIFGPGDLSWTLGAALVEGNYLWLLPIGTSSTLSMKTVEVIHFPIFVFILLLSLSLVVYYCQIKLPMLGKKVPAAGLALPSYVYQKRSPN</sequence>
<keyword evidence="5" id="KW-1133">Transmembrane helix</keyword>
<dbReference type="PANTHER" id="PTHR11782:SF92">
    <property type="entry name" value="APYRASE 7"/>
    <property type="match status" value="1"/>
</dbReference>
<dbReference type="Proteomes" id="UP001141552">
    <property type="component" value="Unassembled WGS sequence"/>
</dbReference>
<evidence type="ECO:0000313" key="6">
    <source>
        <dbReference type="EMBL" id="KAJ4840190.1"/>
    </source>
</evidence>
<comment type="caution">
    <text evidence="6">The sequence shown here is derived from an EMBL/GenBank/DDBJ whole genome shotgun (WGS) entry which is preliminary data.</text>
</comment>
<keyword evidence="4" id="KW-0547">Nucleotide-binding</keyword>
<evidence type="ECO:0000256" key="2">
    <source>
        <dbReference type="ARBA" id="ARBA00022801"/>
    </source>
</evidence>
<organism evidence="6 7">
    <name type="scientific">Turnera subulata</name>
    <dbReference type="NCBI Taxonomy" id="218843"/>
    <lineage>
        <taxon>Eukaryota</taxon>
        <taxon>Viridiplantae</taxon>
        <taxon>Streptophyta</taxon>
        <taxon>Embryophyta</taxon>
        <taxon>Tracheophyta</taxon>
        <taxon>Spermatophyta</taxon>
        <taxon>Magnoliopsida</taxon>
        <taxon>eudicotyledons</taxon>
        <taxon>Gunneridae</taxon>
        <taxon>Pentapetalae</taxon>
        <taxon>rosids</taxon>
        <taxon>fabids</taxon>
        <taxon>Malpighiales</taxon>
        <taxon>Passifloraceae</taxon>
        <taxon>Turnera</taxon>
    </lineage>
</organism>
<dbReference type="GO" id="GO:0005524">
    <property type="term" value="F:ATP binding"/>
    <property type="evidence" value="ECO:0007669"/>
    <property type="project" value="UniProtKB-KW"/>
</dbReference>
<accession>A0A9Q0FYS1</accession>
<reference evidence="6" key="2">
    <citation type="journal article" date="2023" name="Plants (Basel)">
        <title>Annotation of the Turnera subulata (Passifloraceae) Draft Genome Reveals the S-Locus Evolved after the Divergence of Turneroideae from Passifloroideae in a Stepwise Manner.</title>
        <authorList>
            <person name="Henning P.M."/>
            <person name="Roalson E.H."/>
            <person name="Mir W."/>
            <person name="McCubbin A.G."/>
            <person name="Shore J.S."/>
        </authorList>
    </citation>
    <scope>NUCLEOTIDE SEQUENCE</scope>
    <source>
        <strain evidence="6">F60SS</strain>
    </source>
</reference>
<dbReference type="InterPro" id="IPR000407">
    <property type="entry name" value="GDA1_CD39_NTPase"/>
</dbReference>
<dbReference type="GO" id="GO:0009134">
    <property type="term" value="P:nucleoside diphosphate catabolic process"/>
    <property type="evidence" value="ECO:0007669"/>
    <property type="project" value="TreeGrafter"/>
</dbReference>
<evidence type="ECO:0000256" key="1">
    <source>
        <dbReference type="ARBA" id="ARBA00009283"/>
    </source>
</evidence>
<keyword evidence="4" id="KW-0067">ATP-binding</keyword>
<dbReference type="PANTHER" id="PTHR11782">
    <property type="entry name" value="ADENOSINE/GUANOSINE DIPHOSPHATASE"/>
    <property type="match status" value="1"/>
</dbReference>
<keyword evidence="7" id="KW-1185">Reference proteome</keyword>
<feature type="binding site" evidence="4">
    <location>
        <begin position="226"/>
        <end position="230"/>
    </location>
    <ligand>
        <name>ATP</name>
        <dbReference type="ChEBI" id="CHEBI:30616"/>
    </ligand>
</feature>
<keyword evidence="5" id="KW-0472">Membrane</keyword>
<evidence type="ECO:0000256" key="4">
    <source>
        <dbReference type="PIRSR" id="PIRSR600407-2"/>
    </source>
</evidence>
<keyword evidence="5" id="KW-0812">Transmembrane</keyword>
<keyword evidence="2" id="KW-0378">Hydrolase</keyword>
<evidence type="ECO:0008006" key="8">
    <source>
        <dbReference type="Google" id="ProtNLM"/>
    </source>
</evidence>
<feature type="active site" description="Proton acceptor" evidence="3">
    <location>
        <position position="195"/>
    </location>
</feature>
<evidence type="ECO:0000313" key="7">
    <source>
        <dbReference type="Proteomes" id="UP001141552"/>
    </source>
</evidence>